<dbReference type="GO" id="GO:0031491">
    <property type="term" value="F:nucleosome binding"/>
    <property type="evidence" value="ECO:0007669"/>
    <property type="project" value="TreeGrafter"/>
</dbReference>
<dbReference type="Gene3D" id="1.10.30.10">
    <property type="entry name" value="High mobility group box domain"/>
    <property type="match status" value="1"/>
</dbReference>
<evidence type="ECO:0000256" key="9">
    <source>
        <dbReference type="ARBA" id="ARBA00023204"/>
    </source>
</evidence>
<evidence type="ECO:0000256" key="5">
    <source>
        <dbReference type="ARBA" id="ARBA00022763"/>
    </source>
</evidence>
<dbReference type="SMART" id="SM00398">
    <property type="entry name" value="HMG"/>
    <property type="match status" value="1"/>
</dbReference>
<keyword evidence="17" id="KW-1185">Reference proteome</keyword>
<dbReference type="InterPro" id="IPR035417">
    <property type="entry name" value="SSRP1/POB3_N"/>
</dbReference>
<keyword evidence="8 13" id="KW-0804">Transcription</keyword>
<evidence type="ECO:0000256" key="12">
    <source>
        <dbReference type="PROSITE-ProRule" id="PRU00267"/>
    </source>
</evidence>
<dbReference type="SUPFAM" id="SSF50249">
    <property type="entry name" value="Nucleic acid-binding proteins"/>
    <property type="match status" value="2"/>
</dbReference>
<dbReference type="FunFam" id="2.30.29.30:FF:000098">
    <property type="entry name" value="Fact complex subunit ssrp1"/>
    <property type="match status" value="1"/>
</dbReference>
<organism evidence="18">
    <name type="scientific">Brugia pahangi</name>
    <name type="common">Filarial nematode worm</name>
    <dbReference type="NCBI Taxonomy" id="6280"/>
    <lineage>
        <taxon>Eukaryota</taxon>
        <taxon>Metazoa</taxon>
        <taxon>Ecdysozoa</taxon>
        <taxon>Nematoda</taxon>
        <taxon>Chromadorea</taxon>
        <taxon>Rhabditida</taxon>
        <taxon>Spirurina</taxon>
        <taxon>Spiruromorpha</taxon>
        <taxon>Filarioidea</taxon>
        <taxon>Onchocercidae</taxon>
        <taxon>Brugia</taxon>
    </lineage>
</organism>
<dbReference type="GO" id="GO:1990904">
    <property type="term" value="C:ribonucleoprotein complex"/>
    <property type="evidence" value="ECO:0007669"/>
    <property type="project" value="UniProtKB-KW"/>
</dbReference>
<evidence type="ECO:0000256" key="4">
    <source>
        <dbReference type="ARBA" id="ARBA00022705"/>
    </source>
</evidence>
<proteinExistence type="inferred from homology"/>
<keyword evidence="5 13" id="KW-0227">DNA damage</keyword>
<comment type="similarity">
    <text evidence="2 13">Belongs to the SSRP1 family.</text>
</comment>
<keyword evidence="11" id="KW-0687">Ribonucleoprotein</keyword>
<dbReference type="Gene3D" id="2.40.50.140">
    <property type="entry name" value="Nucleic acid-binding proteins"/>
    <property type="match status" value="2"/>
</dbReference>
<dbReference type="SUPFAM" id="SSF47095">
    <property type="entry name" value="HMG-box"/>
    <property type="match status" value="1"/>
</dbReference>
<gene>
    <name evidence="16" type="ORF">BPAG_LOCUS9434</name>
</gene>
<dbReference type="Pfam" id="PF21103">
    <property type="entry name" value="PH1_SSRP1-like"/>
    <property type="match status" value="1"/>
</dbReference>
<dbReference type="InterPro" id="IPR050454">
    <property type="entry name" value="RTT106/SSRP1_HistChap/FACT"/>
</dbReference>
<evidence type="ECO:0000313" key="16">
    <source>
        <dbReference type="EMBL" id="VDN90620.1"/>
    </source>
</evidence>
<evidence type="ECO:0000256" key="14">
    <source>
        <dbReference type="SAM" id="MobiDB-lite"/>
    </source>
</evidence>
<evidence type="ECO:0000256" key="10">
    <source>
        <dbReference type="ARBA" id="ARBA00023242"/>
    </source>
</evidence>
<dbReference type="CDD" id="cd21994">
    <property type="entry name" value="HMG-box_SSRP1-like"/>
    <property type="match status" value="1"/>
</dbReference>
<dbReference type="Proteomes" id="UP000278627">
    <property type="component" value="Unassembled WGS sequence"/>
</dbReference>
<dbReference type="PRINTS" id="PR00887">
    <property type="entry name" value="SSRCOGNITION"/>
</dbReference>
<evidence type="ECO:0000256" key="3">
    <source>
        <dbReference type="ARBA" id="ARBA00022454"/>
    </source>
</evidence>
<dbReference type="InterPro" id="IPR000289">
    <property type="entry name" value="Ribosomal_eS28"/>
</dbReference>
<sequence length="781" mass="89911">MYYINGANMRTHQGRIKLSDSQINFKNIRNNRLQAIDSSEIEKIDWMRVGNKPGLRICMSSGIRHRFGGFAEKDFEEIKKFALDRWSIDVDQVEQCIKGWNYGRAEVKGQVLEFEVDDKPCFEIPLNTVSNCTAGKSEAALEFHQNDDCSVSLMEMRFHIPTDPDADEDVDPVEEFRRAVMQYAGIETETDQPVAILQQILCTTPRGRYDIKVYQNYLSLHGKTYDYKIPIRTIMRLFLLPHKDGRHMYFVISLNPPIRQGQTRYHFLVLEFSKDEEVDLDLGLTSEQLKEQYKGKLEKRMSGTVFEVVSKIFRVMVDMKITVPGSFVGHSGTPAVMCAHKQASGFLYPLEKGFVYVHKPPMYIRFEEISCVNFARSDVSTRSFDFEIEMKGGSLLIFNSVEKEEYNRLFDFVNNKHLRIKNAKRLDKPTYTENLGDSDEELDPYKETLKQEARNKEAAESDDDTDSEDRLWFCFYKLLLYLNIHENLLGDYDLEEDLKKRKHSSSENSGSEPDEEYDSDVAQSSENDSGDHKRKKSPKPKKKDLSKSSKGSKREKKKKDPNAPKKPQSAYFIWFGENYASFKKEGVSVTEAAQRAGKMWKEIDEETKKKYEERAKEDKERYAREMKEYMANGGPASSTASTTKKAKKPKPDSPVKLNSKTKSKEYISDTDSSNESKKDKEKKISLFCCTMDKPVKLAKVTKILGRTGSQGQCTQVCMSDEYGMTSAERYTCNDKGRVEMVLVDFIDDPSNRSIIRNVKGPVREGDILTLLEAEREARRLR</sequence>
<dbReference type="Pfam" id="PF03531">
    <property type="entry name" value="SSrecog"/>
    <property type="match status" value="1"/>
</dbReference>
<feature type="compositionally biased region" description="Basic and acidic residues" evidence="14">
    <location>
        <begin position="599"/>
        <end position="628"/>
    </location>
</feature>
<dbReference type="GO" id="GO:0035101">
    <property type="term" value="C:FACT complex"/>
    <property type="evidence" value="ECO:0007669"/>
    <property type="project" value="TreeGrafter"/>
</dbReference>
<dbReference type="CDD" id="cd13230">
    <property type="entry name" value="PH1_SSRP1-like"/>
    <property type="match status" value="1"/>
</dbReference>
<keyword evidence="3 13" id="KW-0158">Chromosome</keyword>
<accession>A0A0N4TM26</accession>
<evidence type="ECO:0000256" key="8">
    <source>
        <dbReference type="ARBA" id="ARBA00023163"/>
    </source>
</evidence>
<feature type="region of interest" description="Disordered" evidence="14">
    <location>
        <begin position="502"/>
        <end position="567"/>
    </location>
</feature>
<dbReference type="STRING" id="6280.A0A0N4TM26"/>
<dbReference type="WBParaSite" id="BPAG_0000947201-mRNA-1">
    <property type="protein sequence ID" value="BPAG_0000947201-mRNA-1"/>
    <property type="gene ID" value="BPAG_0000947201"/>
</dbReference>
<dbReference type="InterPro" id="IPR011993">
    <property type="entry name" value="PH-like_dom_sf"/>
</dbReference>
<reference evidence="18" key="1">
    <citation type="submission" date="2017-02" db="UniProtKB">
        <authorList>
            <consortium name="WormBaseParasite"/>
        </authorList>
    </citation>
    <scope>IDENTIFICATION</scope>
</reference>
<dbReference type="PROSITE" id="PS50118">
    <property type="entry name" value="HMG_BOX_2"/>
    <property type="match status" value="1"/>
</dbReference>
<dbReference type="FunFam" id="2.30.29.150:FF:000001">
    <property type="entry name" value="Fact complex subunit ssrp1"/>
    <property type="match status" value="1"/>
</dbReference>
<evidence type="ECO:0000256" key="11">
    <source>
        <dbReference type="ARBA" id="ARBA00023274"/>
    </source>
</evidence>
<keyword evidence="4 13" id="KW-0235">DNA replication</keyword>
<dbReference type="GO" id="GO:1902275">
    <property type="term" value="P:regulation of chromatin organization"/>
    <property type="evidence" value="ECO:0007669"/>
    <property type="project" value="TreeGrafter"/>
</dbReference>
<feature type="DNA-binding region" description="HMG box" evidence="12">
    <location>
        <begin position="564"/>
        <end position="630"/>
    </location>
</feature>
<dbReference type="Gene3D" id="2.30.29.220">
    <property type="entry name" value="Structure-specific recognition protein (SSRP1)"/>
    <property type="match status" value="1"/>
</dbReference>
<dbReference type="GO" id="GO:0003735">
    <property type="term" value="F:structural constituent of ribosome"/>
    <property type="evidence" value="ECO:0007669"/>
    <property type="project" value="InterPro"/>
</dbReference>
<dbReference type="EMBL" id="UZAD01013156">
    <property type="protein sequence ID" value="VDN90620.1"/>
    <property type="molecule type" value="Genomic_DNA"/>
</dbReference>
<evidence type="ECO:0000256" key="2">
    <source>
        <dbReference type="ARBA" id="ARBA00010060"/>
    </source>
</evidence>
<comment type="subcellular location">
    <subcellularLocation>
        <location evidence="13">Nucleus</location>
    </subcellularLocation>
    <subcellularLocation>
        <location evidence="13">Chromosome</location>
    </subcellularLocation>
</comment>
<feature type="compositionally biased region" description="Basic residues" evidence="14">
    <location>
        <begin position="532"/>
        <end position="557"/>
    </location>
</feature>
<keyword evidence="6" id="KW-0689">Ribosomal protein</keyword>
<keyword evidence="10 12" id="KW-0539">Nucleus</keyword>
<dbReference type="InterPro" id="IPR009071">
    <property type="entry name" value="HMG_box_dom"/>
</dbReference>
<dbReference type="AlphaFoldDB" id="A0A0N4TM26"/>
<evidence type="ECO:0000256" key="1">
    <source>
        <dbReference type="ARBA" id="ARBA00005943"/>
    </source>
</evidence>
<evidence type="ECO:0000313" key="17">
    <source>
        <dbReference type="Proteomes" id="UP000278627"/>
    </source>
</evidence>
<evidence type="ECO:0000259" key="15">
    <source>
        <dbReference type="PROSITE" id="PS50118"/>
    </source>
</evidence>
<dbReference type="GO" id="GO:0003677">
    <property type="term" value="F:DNA binding"/>
    <property type="evidence" value="ECO:0007669"/>
    <property type="project" value="UniProtKB-UniRule"/>
</dbReference>
<dbReference type="InterPro" id="IPR012340">
    <property type="entry name" value="NA-bd_OB-fold"/>
</dbReference>
<name>A0A0N4TM26_BRUPA</name>
<evidence type="ECO:0000313" key="18">
    <source>
        <dbReference type="WBParaSite" id="BPAG_0000947201-mRNA-1"/>
    </source>
</evidence>
<dbReference type="InterPro" id="IPR024954">
    <property type="entry name" value="SSRP1_DD"/>
</dbReference>
<dbReference type="SUPFAM" id="SSF50729">
    <property type="entry name" value="PH domain-like"/>
    <property type="match status" value="1"/>
</dbReference>
<dbReference type="GO" id="GO:0006281">
    <property type="term" value="P:DNA repair"/>
    <property type="evidence" value="ECO:0007669"/>
    <property type="project" value="UniProtKB-KW"/>
</dbReference>
<reference evidence="16 17" key="2">
    <citation type="submission" date="2018-11" db="EMBL/GenBank/DDBJ databases">
        <authorList>
            <consortium name="Pathogen Informatics"/>
        </authorList>
    </citation>
    <scope>NUCLEOTIDE SEQUENCE [LARGE SCALE GENOMIC DNA]</scope>
</reference>
<dbReference type="InterPro" id="IPR038167">
    <property type="entry name" value="SSRP1_sf"/>
</dbReference>
<dbReference type="InterPro" id="IPR048993">
    <property type="entry name" value="SSRP1-like_PH1"/>
</dbReference>
<protein>
    <recommendedName>
        <fullName evidence="13">FACT complex subunit SSRP1</fullName>
    </recommendedName>
</protein>
<dbReference type="Gene3D" id="2.30.29.30">
    <property type="entry name" value="Pleckstrin-homology domain (PH domain)/Phosphotyrosine-binding domain (PTB)"/>
    <property type="match status" value="2"/>
</dbReference>
<dbReference type="CDD" id="cd04457">
    <property type="entry name" value="S1_S28E"/>
    <property type="match status" value="1"/>
</dbReference>
<dbReference type="Pfam" id="PF17292">
    <property type="entry name" value="POB3_N"/>
    <property type="match status" value="1"/>
</dbReference>
<dbReference type="InterPro" id="IPR036910">
    <property type="entry name" value="HMG_box_dom_sf"/>
</dbReference>
<feature type="region of interest" description="Disordered" evidence="14">
    <location>
        <begin position="595"/>
        <end position="677"/>
    </location>
</feature>
<dbReference type="Pfam" id="PF00505">
    <property type="entry name" value="HMG_box"/>
    <property type="match status" value="1"/>
</dbReference>
<evidence type="ECO:0000256" key="7">
    <source>
        <dbReference type="ARBA" id="ARBA00023015"/>
    </source>
</evidence>
<dbReference type="Pfam" id="PF08512">
    <property type="entry name" value="Rttp106-like_middle"/>
    <property type="match status" value="1"/>
</dbReference>
<dbReference type="InterPro" id="IPR000969">
    <property type="entry name" value="SSRP1/POB3"/>
</dbReference>
<dbReference type="Pfam" id="PF01200">
    <property type="entry name" value="Ribosomal_S28e"/>
    <property type="match status" value="2"/>
</dbReference>
<dbReference type="InterPro" id="IPR013719">
    <property type="entry name" value="RTT106/SPT16-like_middle_dom"/>
</dbReference>
<evidence type="ECO:0000256" key="6">
    <source>
        <dbReference type="ARBA" id="ARBA00022980"/>
    </source>
</evidence>
<dbReference type="Gene3D" id="2.30.29.150">
    <property type="match status" value="1"/>
</dbReference>
<dbReference type="GO" id="GO:0005840">
    <property type="term" value="C:ribosome"/>
    <property type="evidence" value="ECO:0007669"/>
    <property type="project" value="UniProtKB-KW"/>
</dbReference>
<keyword evidence="12" id="KW-0238">DNA-binding</keyword>
<dbReference type="PANTHER" id="PTHR45849">
    <property type="entry name" value="FACT COMPLEX SUBUNIT SSRP1"/>
    <property type="match status" value="1"/>
</dbReference>
<dbReference type="GO" id="GO:0042393">
    <property type="term" value="F:histone binding"/>
    <property type="evidence" value="ECO:0007669"/>
    <property type="project" value="TreeGrafter"/>
</dbReference>
<feature type="domain" description="HMG box" evidence="15">
    <location>
        <begin position="564"/>
        <end position="630"/>
    </location>
</feature>
<dbReference type="GO" id="GO:0006412">
    <property type="term" value="P:translation"/>
    <property type="evidence" value="ECO:0007669"/>
    <property type="project" value="InterPro"/>
</dbReference>
<evidence type="ECO:0000256" key="13">
    <source>
        <dbReference type="RuleBase" id="RU364013"/>
    </source>
</evidence>
<dbReference type="GO" id="GO:0006260">
    <property type="term" value="P:DNA replication"/>
    <property type="evidence" value="ECO:0007669"/>
    <property type="project" value="UniProtKB-KW"/>
</dbReference>
<dbReference type="CDD" id="cd13231">
    <property type="entry name" value="PH2_SSRP1-like"/>
    <property type="match status" value="1"/>
</dbReference>
<dbReference type="SMART" id="SM01287">
    <property type="entry name" value="Rtt106"/>
    <property type="match status" value="1"/>
</dbReference>
<keyword evidence="9 13" id="KW-0234">DNA repair</keyword>
<comment type="function">
    <text evidence="13">Component of the FACT complex, a general chromatin factor that acts to reorganize nucleosomes. The FACT complex is involved in multiple processes that require DNA as a template such as mRNA elongation, DNA replication and DNA repair. During transcription elongation the FACT complex acts as a histone chaperone that both destabilizes and restores nucleosomal structure. It facilitates the passage of RNA polymerase II and transcription by promoting the dissociation of one histone H2A-H2B dimer from the nucleosome, then subsequently promotes the reestablishment of the nucleosome following the passage of RNA polymerase II.</text>
</comment>
<dbReference type="PANTHER" id="PTHR45849:SF1">
    <property type="entry name" value="FACT COMPLEX SUBUNIT SSRP1"/>
    <property type="match status" value="1"/>
</dbReference>
<keyword evidence="7 13" id="KW-0805">Transcription regulation</keyword>
<comment type="similarity">
    <text evidence="1">Belongs to the eukaryotic ribosomal protein eS28 family.</text>
</comment>